<dbReference type="SUPFAM" id="SSF51905">
    <property type="entry name" value="FAD/NAD(P)-binding domain"/>
    <property type="match status" value="1"/>
</dbReference>
<protein>
    <submittedName>
        <fullName evidence="2">FAD-binding oxidoreductase</fullName>
    </submittedName>
</protein>
<organism evidence="2 3">
    <name type="scientific">Reichenbachiella ulvae</name>
    <dbReference type="NCBI Taxonomy" id="2980104"/>
    <lineage>
        <taxon>Bacteria</taxon>
        <taxon>Pseudomonadati</taxon>
        <taxon>Bacteroidota</taxon>
        <taxon>Cytophagia</taxon>
        <taxon>Cytophagales</taxon>
        <taxon>Reichenbachiellaceae</taxon>
        <taxon>Reichenbachiella</taxon>
    </lineage>
</organism>
<sequence length="375" mass="41801">MWSYWEQDTFIQKPDLVVIGSGIVGLSAVIRYAEVYPKHRVMILEAGPLPTGASTKNAGFACFGSPTEVLMDLENESEDQVLARIEKRWKGLENLQQLLGKENIGLETPGSYELFLKEDQSLFDQTFSQIDRLNRLIYPTLKRKVYEVHHSIIEKAGFQGVGSAISINGEGQINTGLMMKNLIDLAKQKHIQILNGYKVTSISYQADGVNIQGLAGNIHAKKCIIATNGFGKQLLPDLDLKPARAQVLITKPIDNLPFKGTFHFDQGYYYFRNVGNRVLFGGGRNLDKDKETTDKINFNQKIQSHLIELLKTHILPNTPFEIDQQWAGIMGIGSTKETLIEKINDNCVISLRLGGMGIAIGSLIGREAAELLMHE</sequence>
<dbReference type="Proteomes" id="UP001300692">
    <property type="component" value="Unassembled WGS sequence"/>
</dbReference>
<dbReference type="PANTHER" id="PTHR13847">
    <property type="entry name" value="SARCOSINE DEHYDROGENASE-RELATED"/>
    <property type="match status" value="1"/>
</dbReference>
<dbReference type="InterPro" id="IPR036188">
    <property type="entry name" value="FAD/NAD-bd_sf"/>
</dbReference>
<gene>
    <name evidence="2" type="ORF">N7U62_09070</name>
</gene>
<dbReference type="InterPro" id="IPR006076">
    <property type="entry name" value="FAD-dep_OxRdtase"/>
</dbReference>
<dbReference type="RefSeq" id="WP_264137645.1">
    <property type="nucleotide sequence ID" value="NZ_JAOYOD010000001.1"/>
</dbReference>
<proteinExistence type="predicted"/>
<reference evidence="2 3" key="1">
    <citation type="submission" date="2022-10" db="EMBL/GenBank/DDBJ databases">
        <title>Comparative genomics and taxonomic characterization of three novel marine species of genus Reichenbachiella exhibiting antioxidant and polysaccharide degradation activities.</title>
        <authorList>
            <person name="Muhammad N."/>
            <person name="Lee Y.-J."/>
            <person name="Ko J."/>
            <person name="Kim S.-G."/>
        </authorList>
    </citation>
    <scope>NUCLEOTIDE SEQUENCE [LARGE SCALE GENOMIC DNA]</scope>
    <source>
        <strain evidence="2 3">ABR2-5</strain>
    </source>
</reference>
<evidence type="ECO:0000313" key="3">
    <source>
        <dbReference type="Proteomes" id="UP001300692"/>
    </source>
</evidence>
<evidence type="ECO:0000313" key="2">
    <source>
        <dbReference type="EMBL" id="MCV9386811.1"/>
    </source>
</evidence>
<evidence type="ECO:0000259" key="1">
    <source>
        <dbReference type="Pfam" id="PF01266"/>
    </source>
</evidence>
<dbReference type="Gene3D" id="3.30.9.10">
    <property type="entry name" value="D-Amino Acid Oxidase, subunit A, domain 2"/>
    <property type="match status" value="1"/>
</dbReference>
<accession>A0ABT3CSY1</accession>
<dbReference type="Gene3D" id="3.50.50.60">
    <property type="entry name" value="FAD/NAD(P)-binding domain"/>
    <property type="match status" value="1"/>
</dbReference>
<name>A0ABT3CSY1_9BACT</name>
<comment type="caution">
    <text evidence="2">The sequence shown here is derived from an EMBL/GenBank/DDBJ whole genome shotgun (WGS) entry which is preliminary data.</text>
</comment>
<dbReference type="PANTHER" id="PTHR13847:SF281">
    <property type="entry name" value="FAD DEPENDENT OXIDOREDUCTASE DOMAIN-CONTAINING PROTEIN"/>
    <property type="match status" value="1"/>
</dbReference>
<dbReference type="Pfam" id="PF01266">
    <property type="entry name" value="DAO"/>
    <property type="match status" value="1"/>
</dbReference>
<keyword evidence="3" id="KW-1185">Reference proteome</keyword>
<dbReference type="EMBL" id="JAOYOD010000001">
    <property type="protein sequence ID" value="MCV9386811.1"/>
    <property type="molecule type" value="Genomic_DNA"/>
</dbReference>
<feature type="domain" description="FAD dependent oxidoreductase" evidence="1">
    <location>
        <begin position="15"/>
        <end position="371"/>
    </location>
</feature>